<protein>
    <submittedName>
        <fullName evidence="1">Uncharacterized protein</fullName>
    </submittedName>
</protein>
<evidence type="ECO:0000313" key="1">
    <source>
        <dbReference type="EMBL" id="RJG51188.1"/>
    </source>
</evidence>
<dbReference type="OrthoDB" id="6314893at2"/>
<dbReference type="EMBL" id="QZCH01000001">
    <property type="protein sequence ID" value="RJG51188.1"/>
    <property type="molecule type" value="Genomic_DNA"/>
</dbReference>
<proteinExistence type="predicted"/>
<dbReference type="AlphaFoldDB" id="A0A418YJP1"/>
<comment type="caution">
    <text evidence="1">The sequence shown here is derived from an EMBL/GenBank/DDBJ whole genome shotgun (WGS) entry which is preliminary data.</text>
</comment>
<accession>A0A418YJP1</accession>
<name>A0A418YJP1_9GAMM</name>
<gene>
    <name evidence="1" type="ORF">D1Z90_00140</name>
</gene>
<dbReference type="RefSeq" id="WP_119908736.1">
    <property type="nucleotide sequence ID" value="NZ_QZCH01000001.1"/>
</dbReference>
<reference evidence="1 2" key="1">
    <citation type="submission" date="2018-09" db="EMBL/GenBank/DDBJ databases">
        <authorList>
            <person name="Wang F."/>
        </authorList>
    </citation>
    <scope>NUCLEOTIDE SEQUENCE [LARGE SCALE GENOMIC DNA]</scope>
    <source>
        <strain evidence="1 2">PLHSC7-2</strain>
    </source>
</reference>
<keyword evidence="2" id="KW-1185">Reference proteome</keyword>
<organism evidence="1 2">
    <name type="scientific">Motilimonas pumila</name>
    <dbReference type="NCBI Taxonomy" id="2303987"/>
    <lineage>
        <taxon>Bacteria</taxon>
        <taxon>Pseudomonadati</taxon>
        <taxon>Pseudomonadota</taxon>
        <taxon>Gammaproteobacteria</taxon>
        <taxon>Alteromonadales</taxon>
        <taxon>Alteromonadales genera incertae sedis</taxon>
        <taxon>Motilimonas</taxon>
    </lineage>
</organism>
<dbReference type="Proteomes" id="UP000283255">
    <property type="component" value="Unassembled WGS sequence"/>
</dbReference>
<sequence>MKYLLLLIITASGTLLYQQQPRDHAPVSHYAELIERVKVGSVSQDEVKQGVKLLAEDFCNDDEFQQTTGSNTQECLQKLASYDAMCTKRIFADAPQDYEEKQQIAQFAKRYTHCVDTL</sequence>
<evidence type="ECO:0000313" key="2">
    <source>
        <dbReference type="Proteomes" id="UP000283255"/>
    </source>
</evidence>
<reference evidence="1 2" key="2">
    <citation type="submission" date="2019-01" db="EMBL/GenBank/DDBJ databases">
        <title>Motilimonas pumilus sp. nov., isolated from the gut of sea cucumber (Apostichopus japonicus).</title>
        <authorList>
            <person name="Wang F.-Q."/>
            <person name="Ren L.-H."/>
            <person name="Lin Y.-W."/>
            <person name="Sun G.-H."/>
            <person name="Du Z.-J."/>
            <person name="Zhao J.-X."/>
            <person name="Liu X.-J."/>
            <person name="Liu L.-J."/>
        </authorList>
    </citation>
    <scope>NUCLEOTIDE SEQUENCE [LARGE SCALE GENOMIC DNA]</scope>
    <source>
        <strain evidence="1 2">PLHSC7-2</strain>
    </source>
</reference>